<dbReference type="AlphaFoldDB" id="R7UPN4"/>
<name>R7UPN4_CAPTE</name>
<dbReference type="SMART" id="SM00664">
    <property type="entry name" value="DoH"/>
    <property type="match status" value="1"/>
</dbReference>
<keyword evidence="4" id="KW-0732">Signal</keyword>
<dbReference type="Proteomes" id="UP000014760">
    <property type="component" value="Unassembled WGS sequence"/>
</dbReference>
<dbReference type="PANTHER" id="PTHR23130">
    <property type="entry name" value="CYTOCHROME B561 AND DOMON DOMAIN-CONTAINING PROTEIN"/>
    <property type="match status" value="1"/>
</dbReference>
<evidence type="ECO:0008006" key="14">
    <source>
        <dbReference type="Google" id="ProtNLM"/>
    </source>
</evidence>
<feature type="transmembrane region" description="Helical" evidence="8">
    <location>
        <begin position="321"/>
        <end position="339"/>
    </location>
</feature>
<evidence type="ECO:0000259" key="10">
    <source>
        <dbReference type="PROSITE" id="PS50939"/>
    </source>
</evidence>
<dbReference type="EnsemblMetazoa" id="CapteT221980">
    <property type="protein sequence ID" value="CapteP221980"/>
    <property type="gene ID" value="CapteG221980"/>
</dbReference>
<evidence type="ECO:0000256" key="4">
    <source>
        <dbReference type="ARBA" id="ARBA00022729"/>
    </source>
</evidence>
<dbReference type="SMART" id="SM00665">
    <property type="entry name" value="B561"/>
    <property type="match status" value="1"/>
</dbReference>
<evidence type="ECO:0000256" key="3">
    <source>
        <dbReference type="ARBA" id="ARBA00022692"/>
    </source>
</evidence>
<sequence>MYWKYQLGLPAASQGSRSIDGRLRKYSCSQGCVVTMLWLKIFALLTFVMITASTSIDLSACGTSKGCLTFPVGCTGAKCTKMATWTTGTGDTIEFELQTREDGANWAALGLSKSGGMDDASVLACVNGVKTEVRQYYNNGYTPTSLGDPNLGLTVIETSSTGADGVYCKFSRALTVNGDPQAFPLDAEYKLIMASGPVDAGVIKYHAGFAAGVSDAQVNVATSRDWIGGSPDKKILKKAHGSLMIAAWVVTAALGILSARYMKTAWPDSTIADLAVWFQIHRFCMVLTLLMNTIAFVIIFVDVKGWSKIEGTDNFQKAHPIIGVVISVLTVLNPIMALFRPGPTDSKRPMFNWFHWAVGSAAFVLAMINIYLGMLLPSSNFVSITARYLLIAFFALYTLTQIFLEINKCCGNRSSKASDDAIEMQGPGTNIVKQKNTNLTARYCIMVFYLLGTIGLFIGMVVLMIV</sequence>
<dbReference type="InterPro" id="IPR006593">
    <property type="entry name" value="Cyt_b561/ferric_Rdtase_TM"/>
</dbReference>
<dbReference type="PROSITE" id="PS50836">
    <property type="entry name" value="DOMON"/>
    <property type="match status" value="1"/>
</dbReference>
<dbReference type="OMA" id="QAGWVWY"/>
<evidence type="ECO:0000256" key="2">
    <source>
        <dbReference type="ARBA" id="ARBA00022448"/>
    </source>
</evidence>
<dbReference type="InterPro" id="IPR005018">
    <property type="entry name" value="DOMON_domain"/>
</dbReference>
<dbReference type="PROSITE" id="PS50939">
    <property type="entry name" value="CYTOCHROME_B561"/>
    <property type="match status" value="1"/>
</dbReference>
<feature type="transmembrane region" description="Helical" evidence="8">
    <location>
        <begin position="384"/>
        <end position="404"/>
    </location>
</feature>
<feature type="transmembrane region" description="Helical" evidence="8">
    <location>
        <begin position="283"/>
        <end position="301"/>
    </location>
</feature>
<feature type="transmembrane region" description="Helical" evidence="8">
    <location>
        <begin position="32"/>
        <end position="52"/>
    </location>
</feature>
<reference evidence="12" key="3">
    <citation type="submission" date="2015-06" db="UniProtKB">
        <authorList>
            <consortium name="EnsemblMetazoa"/>
        </authorList>
    </citation>
    <scope>IDENTIFICATION</scope>
</reference>
<feature type="transmembrane region" description="Helical" evidence="8">
    <location>
        <begin position="443"/>
        <end position="465"/>
    </location>
</feature>
<reference evidence="13" key="1">
    <citation type="submission" date="2012-12" db="EMBL/GenBank/DDBJ databases">
        <authorList>
            <person name="Hellsten U."/>
            <person name="Grimwood J."/>
            <person name="Chapman J.A."/>
            <person name="Shapiro H."/>
            <person name="Aerts A."/>
            <person name="Otillar R.P."/>
            <person name="Terry A.Y."/>
            <person name="Boore J.L."/>
            <person name="Simakov O."/>
            <person name="Marletaz F."/>
            <person name="Cho S.-J."/>
            <person name="Edsinger-Gonzales E."/>
            <person name="Havlak P."/>
            <person name="Kuo D.-H."/>
            <person name="Larsson T."/>
            <person name="Lv J."/>
            <person name="Arendt D."/>
            <person name="Savage R."/>
            <person name="Osoegawa K."/>
            <person name="de Jong P."/>
            <person name="Lindberg D.R."/>
            <person name="Seaver E.C."/>
            <person name="Weisblat D.A."/>
            <person name="Putnam N.H."/>
            <person name="Grigoriev I.V."/>
            <person name="Rokhsar D.S."/>
        </authorList>
    </citation>
    <scope>NUCLEOTIDE SEQUENCE</scope>
    <source>
        <strain evidence="13">I ESC-2004</strain>
    </source>
</reference>
<dbReference type="CDD" id="cd08760">
    <property type="entry name" value="Cyt_b561_FRRS1_like"/>
    <property type="match status" value="1"/>
</dbReference>
<dbReference type="EMBL" id="KB301107">
    <property type="protein sequence ID" value="ELU05912.1"/>
    <property type="molecule type" value="Genomic_DNA"/>
</dbReference>
<keyword evidence="5" id="KW-0249">Electron transport</keyword>
<dbReference type="GO" id="GO:0016020">
    <property type="term" value="C:membrane"/>
    <property type="evidence" value="ECO:0007669"/>
    <property type="project" value="UniProtKB-SubCell"/>
</dbReference>
<accession>R7UPN4</accession>
<evidence type="ECO:0000259" key="9">
    <source>
        <dbReference type="PROSITE" id="PS50836"/>
    </source>
</evidence>
<dbReference type="Pfam" id="PF03188">
    <property type="entry name" value="Cytochrom_B561"/>
    <property type="match status" value="1"/>
</dbReference>
<dbReference type="PANTHER" id="PTHR23130:SF171">
    <property type="entry name" value="OS01G0895300 PROTEIN"/>
    <property type="match status" value="1"/>
</dbReference>
<proteinExistence type="predicted"/>
<dbReference type="STRING" id="283909.R7UPN4"/>
<evidence type="ECO:0000256" key="5">
    <source>
        <dbReference type="ARBA" id="ARBA00022982"/>
    </source>
</evidence>
<evidence type="ECO:0000256" key="7">
    <source>
        <dbReference type="ARBA" id="ARBA00023136"/>
    </source>
</evidence>
<feature type="domain" description="DOMON" evidence="9">
    <location>
        <begin position="79"/>
        <end position="196"/>
    </location>
</feature>
<evidence type="ECO:0000256" key="8">
    <source>
        <dbReference type="SAM" id="Phobius"/>
    </source>
</evidence>
<comment type="subcellular location">
    <subcellularLocation>
        <location evidence="1">Membrane</location>
    </subcellularLocation>
</comment>
<evidence type="ECO:0000313" key="13">
    <source>
        <dbReference type="Proteomes" id="UP000014760"/>
    </source>
</evidence>
<dbReference type="OrthoDB" id="6372137at2759"/>
<reference evidence="11 13" key="2">
    <citation type="journal article" date="2013" name="Nature">
        <title>Insights into bilaterian evolution from three spiralian genomes.</title>
        <authorList>
            <person name="Simakov O."/>
            <person name="Marletaz F."/>
            <person name="Cho S.J."/>
            <person name="Edsinger-Gonzales E."/>
            <person name="Havlak P."/>
            <person name="Hellsten U."/>
            <person name="Kuo D.H."/>
            <person name="Larsson T."/>
            <person name="Lv J."/>
            <person name="Arendt D."/>
            <person name="Savage R."/>
            <person name="Osoegawa K."/>
            <person name="de Jong P."/>
            <person name="Grimwood J."/>
            <person name="Chapman J.A."/>
            <person name="Shapiro H."/>
            <person name="Aerts A."/>
            <person name="Otillar R.P."/>
            <person name="Terry A.Y."/>
            <person name="Boore J.L."/>
            <person name="Grigoriev I.V."/>
            <person name="Lindberg D.R."/>
            <person name="Seaver E.C."/>
            <person name="Weisblat D.A."/>
            <person name="Putnam N.H."/>
            <person name="Rokhsar D.S."/>
        </authorList>
    </citation>
    <scope>NUCLEOTIDE SEQUENCE</scope>
    <source>
        <strain evidence="11 13">I ESC-2004</strain>
    </source>
</reference>
<keyword evidence="3 8" id="KW-0812">Transmembrane</keyword>
<gene>
    <name evidence="11" type="ORF">CAPTEDRAFT_221980</name>
</gene>
<keyword evidence="6 8" id="KW-1133">Transmembrane helix</keyword>
<keyword evidence="13" id="KW-1185">Reference proteome</keyword>
<keyword evidence="2" id="KW-0813">Transport</keyword>
<keyword evidence="7 8" id="KW-0472">Membrane</keyword>
<evidence type="ECO:0000256" key="1">
    <source>
        <dbReference type="ARBA" id="ARBA00004370"/>
    </source>
</evidence>
<feature type="transmembrane region" description="Helical" evidence="8">
    <location>
        <begin position="351"/>
        <end position="372"/>
    </location>
</feature>
<feature type="domain" description="Cytochrome b561" evidence="10">
    <location>
        <begin position="202"/>
        <end position="407"/>
    </location>
</feature>
<dbReference type="EMBL" id="AMQN01007659">
    <property type="status" value="NOT_ANNOTATED_CDS"/>
    <property type="molecule type" value="Genomic_DNA"/>
</dbReference>
<feature type="transmembrane region" description="Helical" evidence="8">
    <location>
        <begin position="243"/>
        <end position="262"/>
    </location>
</feature>
<evidence type="ECO:0000313" key="12">
    <source>
        <dbReference type="EnsemblMetazoa" id="CapteP221980"/>
    </source>
</evidence>
<dbReference type="HOGENOM" id="CLU_028305_1_1_1"/>
<dbReference type="CDD" id="cd09628">
    <property type="entry name" value="DOMON_SDR_2_like"/>
    <property type="match status" value="1"/>
</dbReference>
<dbReference type="Pfam" id="PF03351">
    <property type="entry name" value="DOMON"/>
    <property type="match status" value="1"/>
</dbReference>
<evidence type="ECO:0000313" key="11">
    <source>
        <dbReference type="EMBL" id="ELU05912.1"/>
    </source>
</evidence>
<protein>
    <recommendedName>
        <fullName evidence="14">Cytochrome b561 domain-containing protein</fullName>
    </recommendedName>
</protein>
<dbReference type="Gene3D" id="1.20.120.1770">
    <property type="match status" value="1"/>
</dbReference>
<evidence type="ECO:0000256" key="6">
    <source>
        <dbReference type="ARBA" id="ARBA00022989"/>
    </source>
</evidence>
<organism evidence="11">
    <name type="scientific">Capitella teleta</name>
    <name type="common">Polychaete worm</name>
    <dbReference type="NCBI Taxonomy" id="283909"/>
    <lineage>
        <taxon>Eukaryota</taxon>
        <taxon>Metazoa</taxon>
        <taxon>Spiralia</taxon>
        <taxon>Lophotrochozoa</taxon>
        <taxon>Annelida</taxon>
        <taxon>Polychaeta</taxon>
        <taxon>Sedentaria</taxon>
        <taxon>Scolecida</taxon>
        <taxon>Capitellidae</taxon>
        <taxon>Capitella</taxon>
    </lineage>
</organism>